<keyword evidence="1" id="KW-1185">Reference proteome</keyword>
<name>A0ABM0JIJ1_APLCA</name>
<dbReference type="Gene3D" id="3.40.50.1820">
    <property type="entry name" value="alpha/beta hydrolase"/>
    <property type="match status" value="1"/>
</dbReference>
<gene>
    <name evidence="2" type="primary">LOC101849831</name>
</gene>
<dbReference type="RefSeq" id="XP_005094431.1">
    <property type="nucleotide sequence ID" value="XM_005094374.3"/>
</dbReference>
<protein>
    <submittedName>
        <fullName evidence="2">Gastric triacylglycerol lipase-like</fullName>
    </submittedName>
</protein>
<dbReference type="SUPFAM" id="SSF53474">
    <property type="entry name" value="alpha/beta-Hydrolases"/>
    <property type="match status" value="1"/>
</dbReference>
<dbReference type="Proteomes" id="UP000694888">
    <property type="component" value="Unplaced"/>
</dbReference>
<evidence type="ECO:0000313" key="1">
    <source>
        <dbReference type="Proteomes" id="UP000694888"/>
    </source>
</evidence>
<reference evidence="2" key="1">
    <citation type="submission" date="2025-08" db="UniProtKB">
        <authorList>
            <consortium name="RefSeq"/>
        </authorList>
    </citation>
    <scope>IDENTIFICATION</scope>
</reference>
<dbReference type="InterPro" id="IPR029058">
    <property type="entry name" value="AB_hydrolase_fold"/>
</dbReference>
<organism evidence="1 2">
    <name type="scientific">Aplysia californica</name>
    <name type="common">California sea hare</name>
    <dbReference type="NCBI Taxonomy" id="6500"/>
    <lineage>
        <taxon>Eukaryota</taxon>
        <taxon>Metazoa</taxon>
        <taxon>Spiralia</taxon>
        <taxon>Lophotrochozoa</taxon>
        <taxon>Mollusca</taxon>
        <taxon>Gastropoda</taxon>
        <taxon>Heterobranchia</taxon>
        <taxon>Euthyneura</taxon>
        <taxon>Tectipleura</taxon>
        <taxon>Aplysiida</taxon>
        <taxon>Aplysioidea</taxon>
        <taxon>Aplysiidae</taxon>
        <taxon>Aplysia</taxon>
    </lineage>
</organism>
<proteinExistence type="predicted"/>
<evidence type="ECO:0000313" key="2">
    <source>
        <dbReference type="RefSeq" id="XP_005094431.1"/>
    </source>
</evidence>
<dbReference type="GeneID" id="101849831"/>
<dbReference type="PANTHER" id="PTHR11005">
    <property type="entry name" value="LYSOSOMAL ACID LIPASE-RELATED"/>
    <property type="match status" value="1"/>
</dbReference>
<sequence length="120" mass="13949">MPVYEAHNPAGTSVWTVLHWAQMVNSKEFQKLDYGSPNANMQHYNQTTPPLINPSKVKVPVAVFRGGNDWLADEKDIDWLLPQLNVTKDVYIKRYEHLDFIWAFDAPHVIYKHILKIVFS</sequence>
<accession>A0ABM0JIJ1</accession>